<dbReference type="KEGG" id="tnl:113503526"/>
<evidence type="ECO:0000256" key="2">
    <source>
        <dbReference type="SAM" id="SignalP"/>
    </source>
</evidence>
<keyword evidence="3" id="KW-1185">Reference proteome</keyword>
<proteinExistence type="predicted"/>
<dbReference type="AlphaFoldDB" id="A0A7E5WKU3"/>
<feature type="chain" id="PRO_5028893206" evidence="2">
    <location>
        <begin position="20"/>
        <end position="202"/>
    </location>
</feature>
<feature type="signal peptide" evidence="2">
    <location>
        <begin position="1"/>
        <end position="19"/>
    </location>
</feature>
<dbReference type="Pfam" id="PF06477">
    <property type="entry name" value="DUF1091"/>
    <property type="match status" value="1"/>
</dbReference>
<dbReference type="RefSeq" id="XP_026741353.1">
    <property type="nucleotide sequence ID" value="XM_026885552.1"/>
</dbReference>
<reference evidence="4" key="1">
    <citation type="submission" date="2025-08" db="UniProtKB">
        <authorList>
            <consortium name="RefSeq"/>
        </authorList>
    </citation>
    <scope>IDENTIFICATION</scope>
</reference>
<dbReference type="InParanoid" id="A0A7E5WKU3"/>
<dbReference type="Gene3D" id="2.70.220.10">
    <property type="entry name" value="Ganglioside GM2 activator"/>
    <property type="match status" value="1"/>
</dbReference>
<evidence type="ECO:0000313" key="4">
    <source>
        <dbReference type="RefSeq" id="XP_026741353.1"/>
    </source>
</evidence>
<organism evidence="3 4">
    <name type="scientific">Trichoplusia ni</name>
    <name type="common">Cabbage looper</name>
    <dbReference type="NCBI Taxonomy" id="7111"/>
    <lineage>
        <taxon>Eukaryota</taxon>
        <taxon>Metazoa</taxon>
        <taxon>Ecdysozoa</taxon>
        <taxon>Arthropoda</taxon>
        <taxon>Hexapoda</taxon>
        <taxon>Insecta</taxon>
        <taxon>Pterygota</taxon>
        <taxon>Neoptera</taxon>
        <taxon>Endopterygota</taxon>
        <taxon>Lepidoptera</taxon>
        <taxon>Glossata</taxon>
        <taxon>Ditrysia</taxon>
        <taxon>Noctuoidea</taxon>
        <taxon>Noctuidae</taxon>
        <taxon>Plusiinae</taxon>
        <taxon>Trichoplusia</taxon>
    </lineage>
</organism>
<dbReference type="GeneID" id="113503526"/>
<evidence type="ECO:0000256" key="1">
    <source>
        <dbReference type="ARBA" id="ARBA00022729"/>
    </source>
</evidence>
<dbReference type="InterPro" id="IPR010512">
    <property type="entry name" value="DUF1091"/>
</dbReference>
<dbReference type="OrthoDB" id="7471071at2759"/>
<accession>A0A7E5WKU3</accession>
<sequence length="202" mass="23137">MLILFHWIMHSHLAKSVKSDFNCYKNSLDIFCSDYYTRCPNFQDSFKQQGAKLKVANPKFISNVSVLTGRKSRRDPYLTNMTGTLLMPYGNNVTFATTLTLTSGGVFRIVAKVCETTKTKWMNEFMSSFTNLTLNKCPFPAGTYSYWNMELPPKNIPIPIADGDYYIKFELYVTATKESILEIDTLLHYDENARRAKGKKKG</sequence>
<evidence type="ECO:0000313" key="3">
    <source>
        <dbReference type="Proteomes" id="UP000322000"/>
    </source>
</evidence>
<dbReference type="InterPro" id="IPR036846">
    <property type="entry name" value="GM2-AP_sf"/>
</dbReference>
<gene>
    <name evidence="4" type="primary">LOC113503526</name>
</gene>
<name>A0A7E5WKU3_TRINI</name>
<dbReference type="Proteomes" id="UP000322000">
    <property type="component" value="Chromosome 19"/>
</dbReference>
<protein>
    <submittedName>
        <fullName evidence="4">Uncharacterized protein LOC113503526</fullName>
    </submittedName>
</protein>
<keyword evidence="1 2" id="KW-0732">Signal</keyword>